<dbReference type="Proteomes" id="UP000078544">
    <property type="component" value="Unassembled WGS sequence"/>
</dbReference>
<dbReference type="PANTHER" id="PTHR42085:SF2">
    <property type="entry name" value="F-BOX DOMAIN-CONTAINING PROTEIN"/>
    <property type="match status" value="1"/>
</dbReference>
<sequence>MLFLDLPIEIRLHIYSDLLVQDDAVEFGADLGPRDPRLMRYRVDNRSLCPAVLRVNKLVNSEATPILYSANRFRFPDAYTSFGDSLVPYIVPFLQQVGRNASLLQHICIKFPAFCYQSWEKPVLRKELIHVFQGIRDACLGLKTIEISSKPAAEDSPSLEDVDLVAEMLRVLDDDGGFRLMPSLESILIMRGEYVIDGEVLALRESLMQRMPSPKWSIELIEIPPRRWISADDRVAFDNCEDCYAYDEELSRLEWEREERREQEQWEEELRNRRNDPFWKNDSDYD</sequence>
<organism evidence="1 2">
    <name type="scientific">Moelleriella libera RCEF 2490</name>
    <dbReference type="NCBI Taxonomy" id="1081109"/>
    <lineage>
        <taxon>Eukaryota</taxon>
        <taxon>Fungi</taxon>
        <taxon>Dikarya</taxon>
        <taxon>Ascomycota</taxon>
        <taxon>Pezizomycotina</taxon>
        <taxon>Sordariomycetes</taxon>
        <taxon>Hypocreomycetidae</taxon>
        <taxon>Hypocreales</taxon>
        <taxon>Clavicipitaceae</taxon>
        <taxon>Moelleriella</taxon>
    </lineage>
</organism>
<evidence type="ECO:0008006" key="3">
    <source>
        <dbReference type="Google" id="ProtNLM"/>
    </source>
</evidence>
<evidence type="ECO:0000313" key="1">
    <source>
        <dbReference type="EMBL" id="OAA33091.1"/>
    </source>
</evidence>
<evidence type="ECO:0000313" key="2">
    <source>
        <dbReference type="Proteomes" id="UP000078544"/>
    </source>
</evidence>
<dbReference type="InterPro" id="IPR038883">
    <property type="entry name" value="AN11006-like"/>
</dbReference>
<dbReference type="AlphaFoldDB" id="A0A166UY46"/>
<comment type="caution">
    <text evidence="1">The sequence shown here is derived from an EMBL/GenBank/DDBJ whole genome shotgun (WGS) entry which is preliminary data.</text>
</comment>
<gene>
    <name evidence="1" type="ORF">AAL_00556</name>
</gene>
<reference evidence="1 2" key="1">
    <citation type="journal article" date="2016" name="Genome Biol. Evol.">
        <title>Divergent and convergent evolution of fungal pathogenicity.</title>
        <authorList>
            <person name="Shang Y."/>
            <person name="Xiao G."/>
            <person name="Zheng P."/>
            <person name="Cen K."/>
            <person name="Zhan S."/>
            <person name="Wang C."/>
        </authorList>
    </citation>
    <scope>NUCLEOTIDE SEQUENCE [LARGE SCALE GENOMIC DNA]</scope>
    <source>
        <strain evidence="1 2">RCEF 2490</strain>
    </source>
</reference>
<keyword evidence="2" id="KW-1185">Reference proteome</keyword>
<proteinExistence type="predicted"/>
<dbReference type="OrthoDB" id="62952at2759"/>
<dbReference type="EMBL" id="AZGY01000001">
    <property type="protein sequence ID" value="OAA33091.1"/>
    <property type="molecule type" value="Genomic_DNA"/>
</dbReference>
<name>A0A166UY46_9HYPO</name>
<accession>A0A166UY46</accession>
<dbReference type="PANTHER" id="PTHR42085">
    <property type="entry name" value="F-BOX DOMAIN-CONTAINING PROTEIN"/>
    <property type="match status" value="1"/>
</dbReference>
<protein>
    <recommendedName>
        <fullName evidence="3">F-box domain-containing protein</fullName>
    </recommendedName>
</protein>
<dbReference type="STRING" id="1081109.A0A166UY46"/>